<feature type="region of interest" description="Disordered" evidence="8">
    <location>
        <begin position="47"/>
        <end position="104"/>
    </location>
</feature>
<dbReference type="InterPro" id="IPR002524">
    <property type="entry name" value="Cation_efflux"/>
</dbReference>
<sequence length="401" mass="43893">MQNPTRNAERFVFTEISNPMLVVIVGCFGLASNILGLFLFHEHGHGHDHGDGGHSHSHDPSIPKVASPRATNGEREPLLINGSTTPPMSPSAMSPSGRKRTDSIDSISLFGHPIQNRAKIITTAQDIASSYGRATSPPSSPLVSRSHSRQKSSTSLVNDAPVLEESDDEHEGTVTPHAPAHRSSGARSHSHSHSQSHSHSHAQEPSADVERGRKEGHHHHGSMNMRALLLHVLGDALGNVGVISSGLIIWQTTWKWRYYSDPVISLFITMIIFSSALPLVKSASYILLQGVPEDIKLDDLRVDIGNVEGVVSVHELHVWQLSETKHIASVHIRLDQKADYMHAVIAIRKILHRCDIHNATIQPEFEDMPALDGQERMTSCLVACPPGACDADQSCCREWHP</sequence>
<comment type="subcellular location">
    <subcellularLocation>
        <location evidence="1">Membrane</location>
        <topology evidence="1">Multi-pass membrane protein</topology>
    </subcellularLocation>
</comment>
<feature type="transmembrane region" description="Helical" evidence="9">
    <location>
        <begin position="262"/>
        <end position="280"/>
    </location>
</feature>
<keyword evidence="6 9" id="KW-1133">Transmembrane helix</keyword>
<dbReference type="OrthoDB" id="9944568at2759"/>
<reference evidence="12 13" key="1">
    <citation type="submission" date="2014-04" db="EMBL/GenBank/DDBJ databases">
        <authorList>
            <consortium name="DOE Joint Genome Institute"/>
            <person name="Kuo A."/>
            <person name="Zuccaro A."/>
            <person name="Kohler A."/>
            <person name="Nagy L.G."/>
            <person name="Floudas D."/>
            <person name="Copeland A."/>
            <person name="Barry K.W."/>
            <person name="Cichocki N."/>
            <person name="Veneault-Fourrey C."/>
            <person name="LaButti K."/>
            <person name="Lindquist E.A."/>
            <person name="Lipzen A."/>
            <person name="Lundell T."/>
            <person name="Morin E."/>
            <person name="Murat C."/>
            <person name="Sun H."/>
            <person name="Tunlid A."/>
            <person name="Henrissat B."/>
            <person name="Grigoriev I.V."/>
            <person name="Hibbett D.S."/>
            <person name="Martin F."/>
            <person name="Nordberg H.P."/>
            <person name="Cantor M.N."/>
            <person name="Hua S.X."/>
        </authorList>
    </citation>
    <scope>NUCLEOTIDE SEQUENCE [LARGE SCALE GENOMIC DNA]</scope>
    <source>
        <strain evidence="12 13">MAFF 305830</strain>
    </source>
</reference>
<keyword evidence="5" id="KW-0862">Zinc</keyword>
<keyword evidence="4 9" id="KW-0812">Transmembrane</keyword>
<evidence type="ECO:0000256" key="7">
    <source>
        <dbReference type="ARBA" id="ARBA00023136"/>
    </source>
</evidence>
<evidence type="ECO:0000256" key="1">
    <source>
        <dbReference type="ARBA" id="ARBA00004141"/>
    </source>
</evidence>
<keyword evidence="3" id="KW-0813">Transport</keyword>
<dbReference type="EMBL" id="KN824279">
    <property type="protein sequence ID" value="KIM33016.1"/>
    <property type="molecule type" value="Genomic_DNA"/>
</dbReference>
<dbReference type="GO" id="GO:0016020">
    <property type="term" value="C:membrane"/>
    <property type="evidence" value="ECO:0007669"/>
    <property type="project" value="UniProtKB-SubCell"/>
</dbReference>
<dbReference type="GO" id="GO:0006882">
    <property type="term" value="P:intracellular zinc ion homeostasis"/>
    <property type="evidence" value="ECO:0007669"/>
    <property type="project" value="TreeGrafter"/>
</dbReference>
<dbReference type="NCBIfam" id="TIGR01297">
    <property type="entry name" value="CDF"/>
    <property type="match status" value="1"/>
</dbReference>
<evidence type="ECO:0000259" key="10">
    <source>
        <dbReference type="Pfam" id="PF01545"/>
    </source>
</evidence>
<evidence type="ECO:0000259" key="11">
    <source>
        <dbReference type="Pfam" id="PF16916"/>
    </source>
</evidence>
<feature type="compositionally biased region" description="Basic and acidic residues" evidence="8">
    <location>
        <begin position="47"/>
        <end position="61"/>
    </location>
</feature>
<keyword evidence="7 9" id="KW-0472">Membrane</keyword>
<evidence type="ECO:0000256" key="2">
    <source>
        <dbReference type="ARBA" id="ARBA00008873"/>
    </source>
</evidence>
<evidence type="ECO:0000313" key="13">
    <source>
        <dbReference type="Proteomes" id="UP000054097"/>
    </source>
</evidence>
<proteinExistence type="inferred from homology"/>
<evidence type="ECO:0000256" key="4">
    <source>
        <dbReference type="ARBA" id="ARBA00022692"/>
    </source>
</evidence>
<comment type="similarity">
    <text evidence="2">Belongs to the cation diffusion facilitator (CDF) transporter (TC 2.A.4) family. SLC30A subfamily.</text>
</comment>
<feature type="compositionally biased region" description="Low complexity" evidence="8">
    <location>
        <begin position="177"/>
        <end position="187"/>
    </location>
</feature>
<feature type="transmembrane region" description="Helical" evidence="9">
    <location>
        <begin position="20"/>
        <end position="40"/>
    </location>
</feature>
<dbReference type="SUPFAM" id="SSF160240">
    <property type="entry name" value="Cation efflux protein cytoplasmic domain-like"/>
    <property type="match status" value="1"/>
</dbReference>
<gene>
    <name evidence="12" type="ORF">M408DRAFT_62241</name>
</gene>
<evidence type="ECO:0000256" key="3">
    <source>
        <dbReference type="ARBA" id="ARBA00022448"/>
    </source>
</evidence>
<name>A0A0C3BNI1_SERVB</name>
<evidence type="ECO:0000256" key="8">
    <source>
        <dbReference type="SAM" id="MobiDB-lite"/>
    </source>
</evidence>
<keyword evidence="13" id="KW-1185">Reference proteome</keyword>
<feature type="region of interest" description="Disordered" evidence="8">
    <location>
        <begin position="130"/>
        <end position="221"/>
    </location>
</feature>
<dbReference type="InterPro" id="IPR027469">
    <property type="entry name" value="Cation_efflux_TMD_sf"/>
</dbReference>
<dbReference type="AlphaFoldDB" id="A0A0C3BNI1"/>
<dbReference type="GO" id="GO:0005385">
    <property type="term" value="F:zinc ion transmembrane transporter activity"/>
    <property type="evidence" value="ECO:0007669"/>
    <property type="project" value="TreeGrafter"/>
</dbReference>
<evidence type="ECO:0000256" key="5">
    <source>
        <dbReference type="ARBA" id="ARBA00022833"/>
    </source>
</evidence>
<feature type="compositionally biased region" description="Low complexity" evidence="8">
    <location>
        <begin position="83"/>
        <end position="96"/>
    </location>
</feature>
<feature type="domain" description="Cation efflux protein transmembrane" evidence="10">
    <location>
        <begin position="215"/>
        <end position="288"/>
    </location>
</feature>
<dbReference type="STRING" id="933852.A0A0C3BNI1"/>
<accession>A0A0C3BNI1</accession>
<protein>
    <recommendedName>
        <fullName evidence="14">Cation efflux protein cytoplasmic domain-containing protein</fullName>
    </recommendedName>
</protein>
<reference evidence="13" key="2">
    <citation type="submission" date="2015-01" db="EMBL/GenBank/DDBJ databases">
        <title>Evolutionary Origins and Diversification of the Mycorrhizal Mutualists.</title>
        <authorList>
            <consortium name="DOE Joint Genome Institute"/>
            <consortium name="Mycorrhizal Genomics Consortium"/>
            <person name="Kohler A."/>
            <person name="Kuo A."/>
            <person name="Nagy L.G."/>
            <person name="Floudas D."/>
            <person name="Copeland A."/>
            <person name="Barry K.W."/>
            <person name="Cichocki N."/>
            <person name="Veneault-Fourrey C."/>
            <person name="LaButti K."/>
            <person name="Lindquist E.A."/>
            <person name="Lipzen A."/>
            <person name="Lundell T."/>
            <person name="Morin E."/>
            <person name="Murat C."/>
            <person name="Riley R."/>
            <person name="Ohm R."/>
            <person name="Sun H."/>
            <person name="Tunlid A."/>
            <person name="Henrissat B."/>
            <person name="Grigoriev I.V."/>
            <person name="Hibbett D.S."/>
            <person name="Martin F."/>
        </authorList>
    </citation>
    <scope>NUCLEOTIDE SEQUENCE [LARGE SCALE GENOMIC DNA]</scope>
    <source>
        <strain evidence="13">MAFF 305830</strain>
    </source>
</reference>
<dbReference type="Gene3D" id="1.20.1510.10">
    <property type="entry name" value="Cation efflux protein transmembrane domain"/>
    <property type="match status" value="1"/>
</dbReference>
<evidence type="ECO:0000256" key="6">
    <source>
        <dbReference type="ARBA" id="ARBA00022989"/>
    </source>
</evidence>
<dbReference type="PANTHER" id="PTHR45820:SF4">
    <property type="entry name" value="ZINC TRANSPORTER 63C, ISOFORM F"/>
    <property type="match status" value="1"/>
</dbReference>
<evidence type="ECO:0008006" key="14">
    <source>
        <dbReference type="Google" id="ProtNLM"/>
    </source>
</evidence>
<evidence type="ECO:0000256" key="9">
    <source>
        <dbReference type="SAM" id="Phobius"/>
    </source>
</evidence>
<dbReference type="InterPro" id="IPR058533">
    <property type="entry name" value="Cation_efflux_TM"/>
</dbReference>
<dbReference type="InterPro" id="IPR027470">
    <property type="entry name" value="Cation_efflux_CTD"/>
</dbReference>
<feature type="transmembrane region" description="Helical" evidence="9">
    <location>
        <begin position="228"/>
        <end position="250"/>
    </location>
</feature>
<dbReference type="PANTHER" id="PTHR45820">
    <property type="entry name" value="FI23527P1"/>
    <property type="match status" value="1"/>
</dbReference>
<dbReference type="Pfam" id="PF01545">
    <property type="entry name" value="Cation_efflux"/>
    <property type="match status" value="1"/>
</dbReference>
<feature type="compositionally biased region" description="Basic residues" evidence="8">
    <location>
        <begin position="188"/>
        <end position="200"/>
    </location>
</feature>
<dbReference type="PROSITE" id="PS51257">
    <property type="entry name" value="PROKAR_LIPOPROTEIN"/>
    <property type="match status" value="1"/>
</dbReference>
<feature type="compositionally biased region" description="Polar residues" evidence="8">
    <location>
        <begin position="130"/>
        <end position="143"/>
    </location>
</feature>
<dbReference type="HOGENOM" id="CLU_013430_4_3_1"/>
<dbReference type="Pfam" id="PF16916">
    <property type="entry name" value="ZT_dimer"/>
    <property type="match status" value="1"/>
</dbReference>
<dbReference type="SUPFAM" id="SSF161111">
    <property type="entry name" value="Cation efflux protein transmembrane domain-like"/>
    <property type="match status" value="1"/>
</dbReference>
<feature type="domain" description="Cation efflux protein cytoplasmic" evidence="11">
    <location>
        <begin position="292"/>
        <end position="364"/>
    </location>
</feature>
<evidence type="ECO:0000313" key="12">
    <source>
        <dbReference type="EMBL" id="KIM33016.1"/>
    </source>
</evidence>
<organism evidence="12 13">
    <name type="scientific">Serendipita vermifera MAFF 305830</name>
    <dbReference type="NCBI Taxonomy" id="933852"/>
    <lineage>
        <taxon>Eukaryota</taxon>
        <taxon>Fungi</taxon>
        <taxon>Dikarya</taxon>
        <taxon>Basidiomycota</taxon>
        <taxon>Agaricomycotina</taxon>
        <taxon>Agaricomycetes</taxon>
        <taxon>Sebacinales</taxon>
        <taxon>Serendipitaceae</taxon>
        <taxon>Serendipita</taxon>
    </lineage>
</organism>
<dbReference type="InterPro" id="IPR036837">
    <property type="entry name" value="Cation_efflux_CTD_sf"/>
</dbReference>
<dbReference type="Proteomes" id="UP000054097">
    <property type="component" value="Unassembled WGS sequence"/>
</dbReference>